<reference evidence="1" key="1">
    <citation type="submission" date="2024-02" db="EMBL/GenBank/DDBJ databases">
        <authorList>
            <consortium name="ELIXIR-Norway"/>
            <consortium name="Elixir Norway"/>
        </authorList>
    </citation>
    <scope>NUCLEOTIDE SEQUENCE</scope>
</reference>
<evidence type="ECO:0000313" key="2">
    <source>
        <dbReference type="Proteomes" id="UP001497444"/>
    </source>
</evidence>
<name>A0ABP0VW71_9BRYO</name>
<proteinExistence type="predicted"/>
<dbReference type="EMBL" id="OZ020106">
    <property type="protein sequence ID" value="CAK9258723.1"/>
    <property type="molecule type" value="Genomic_DNA"/>
</dbReference>
<gene>
    <name evidence="1" type="ORF">CSSPJE1EN1_LOCUS4201</name>
</gene>
<accession>A0ABP0VW71</accession>
<organism evidence="1 2">
    <name type="scientific">Sphagnum jensenii</name>
    <dbReference type="NCBI Taxonomy" id="128206"/>
    <lineage>
        <taxon>Eukaryota</taxon>
        <taxon>Viridiplantae</taxon>
        <taxon>Streptophyta</taxon>
        <taxon>Embryophyta</taxon>
        <taxon>Bryophyta</taxon>
        <taxon>Sphagnophytina</taxon>
        <taxon>Sphagnopsida</taxon>
        <taxon>Sphagnales</taxon>
        <taxon>Sphagnaceae</taxon>
        <taxon>Sphagnum</taxon>
    </lineage>
</organism>
<keyword evidence="2" id="KW-1185">Reference proteome</keyword>
<evidence type="ECO:0000313" key="1">
    <source>
        <dbReference type="EMBL" id="CAK9258723.1"/>
    </source>
</evidence>
<protein>
    <submittedName>
        <fullName evidence="1">Uncharacterized protein</fullName>
    </submittedName>
</protein>
<dbReference type="Proteomes" id="UP001497444">
    <property type="component" value="Chromosome 11"/>
</dbReference>
<sequence>MHASCQKHARISAGSSSSNHCVREKVAHGHFKVIEDLKLVGHVRALLGILECVPGAILSDHVPIACEESAPFGMSVLVNMLPMGPEANLDPYNDLFSCDKSSPLRSLERVPLGLGRSMSGLAGIQPVSTNSPLSQIGISGTLMSPHSPGKTVLSKDTLETYIDVGQHHFQPSISQG</sequence>